<dbReference type="InterPro" id="IPR049551">
    <property type="entry name" value="PKS_DH_C"/>
</dbReference>
<dbReference type="Gene3D" id="3.10.129.110">
    <property type="entry name" value="Polyketide synthase dehydratase"/>
    <property type="match status" value="1"/>
</dbReference>
<dbReference type="PANTHER" id="PTHR43775:SF51">
    <property type="entry name" value="INACTIVE PHENOLPHTHIOCEROL SYNTHESIS POLYKETIDE SYNTHASE TYPE I PKS1-RELATED"/>
    <property type="match status" value="1"/>
</dbReference>
<dbReference type="InterPro" id="IPR036291">
    <property type="entry name" value="NAD(P)-bd_dom_sf"/>
</dbReference>
<protein>
    <submittedName>
        <fullName evidence="11">SDR family NAD(P)-dependent oxidoreductase</fullName>
    </submittedName>
</protein>
<dbReference type="Gene3D" id="1.10.1200.10">
    <property type="entry name" value="ACP-like"/>
    <property type="match status" value="1"/>
</dbReference>
<feature type="region of interest" description="N-terminal hotdog fold" evidence="8">
    <location>
        <begin position="319"/>
        <end position="444"/>
    </location>
</feature>
<dbReference type="Pfam" id="PF14765">
    <property type="entry name" value="PS-DH"/>
    <property type="match status" value="1"/>
</dbReference>
<evidence type="ECO:0000256" key="5">
    <source>
        <dbReference type="ARBA" id="ARBA00023194"/>
    </source>
</evidence>
<dbReference type="InterPro" id="IPR055123">
    <property type="entry name" value="SpnB-like_Rossmann"/>
</dbReference>
<dbReference type="PANTHER" id="PTHR43775">
    <property type="entry name" value="FATTY ACID SYNTHASE"/>
    <property type="match status" value="1"/>
</dbReference>
<feature type="non-terminal residue" evidence="11">
    <location>
        <position position="1109"/>
    </location>
</feature>
<dbReference type="PROSITE" id="PS00012">
    <property type="entry name" value="PHOSPHOPANTETHEINE"/>
    <property type="match status" value="1"/>
</dbReference>
<dbReference type="Gene3D" id="3.40.50.720">
    <property type="entry name" value="NAD(P)-binding Rossmann-like Domain"/>
    <property type="match status" value="1"/>
</dbReference>
<proteinExistence type="predicted"/>
<gene>
    <name evidence="11" type="ORF">QNN03_38155</name>
</gene>
<dbReference type="InterPro" id="IPR016036">
    <property type="entry name" value="Malonyl_transacylase_ACP-bd"/>
</dbReference>
<dbReference type="Gene3D" id="3.40.366.10">
    <property type="entry name" value="Malonyl-Coenzyme A Acyl Carrier Protein, domain 2"/>
    <property type="match status" value="1"/>
</dbReference>
<evidence type="ECO:0000256" key="3">
    <source>
        <dbReference type="ARBA" id="ARBA00022553"/>
    </source>
</evidence>
<evidence type="ECO:0000256" key="7">
    <source>
        <dbReference type="ARBA" id="ARBA00023315"/>
    </source>
</evidence>
<evidence type="ECO:0000256" key="4">
    <source>
        <dbReference type="ARBA" id="ARBA00022679"/>
    </source>
</evidence>
<dbReference type="InterPro" id="IPR049552">
    <property type="entry name" value="PKS_DH_N"/>
</dbReference>
<comment type="pathway">
    <text evidence="1">Antibiotic biosynthesis.</text>
</comment>
<dbReference type="CDD" id="cd08956">
    <property type="entry name" value="KR_3_FAS_SDR_x"/>
    <property type="match status" value="1"/>
</dbReference>
<dbReference type="Gene3D" id="3.30.70.3290">
    <property type="match status" value="1"/>
</dbReference>
<accession>A0ABT7JBH6</accession>
<dbReference type="SUPFAM" id="SSF52151">
    <property type="entry name" value="FabD/lysophospholipase-like"/>
    <property type="match status" value="1"/>
</dbReference>
<evidence type="ECO:0000259" key="9">
    <source>
        <dbReference type="PROSITE" id="PS50075"/>
    </source>
</evidence>
<dbReference type="InterPro" id="IPR049900">
    <property type="entry name" value="PKS_mFAS_DH"/>
</dbReference>
<dbReference type="InterPro" id="IPR042104">
    <property type="entry name" value="PKS_dehydratase_sf"/>
</dbReference>
<evidence type="ECO:0000256" key="1">
    <source>
        <dbReference type="ARBA" id="ARBA00004792"/>
    </source>
</evidence>
<feature type="non-terminal residue" evidence="11">
    <location>
        <position position="1"/>
    </location>
</feature>
<dbReference type="Pfam" id="PF21089">
    <property type="entry name" value="PKS_DH_N"/>
    <property type="match status" value="1"/>
</dbReference>
<dbReference type="InterPro" id="IPR036736">
    <property type="entry name" value="ACP-like_sf"/>
</dbReference>
<organism evidence="11 12">
    <name type="scientific">Streptomyces fuscus</name>
    <dbReference type="NCBI Taxonomy" id="3048495"/>
    <lineage>
        <taxon>Bacteria</taxon>
        <taxon>Bacillati</taxon>
        <taxon>Actinomycetota</taxon>
        <taxon>Actinomycetes</taxon>
        <taxon>Kitasatosporales</taxon>
        <taxon>Streptomycetaceae</taxon>
        <taxon>Streptomyces</taxon>
    </lineage>
</organism>
<dbReference type="SUPFAM" id="SSF47336">
    <property type="entry name" value="ACP-like"/>
    <property type="match status" value="1"/>
</dbReference>
<dbReference type="InterPro" id="IPR016035">
    <property type="entry name" value="Acyl_Trfase/lysoPLipase"/>
</dbReference>
<dbReference type="Pfam" id="PF00550">
    <property type="entry name" value="PP-binding"/>
    <property type="match status" value="1"/>
</dbReference>
<keyword evidence="6" id="KW-0511">Multifunctional enzyme</keyword>
<feature type="domain" description="PKS/mFAS DH" evidence="10">
    <location>
        <begin position="319"/>
        <end position="593"/>
    </location>
</feature>
<evidence type="ECO:0000256" key="6">
    <source>
        <dbReference type="ARBA" id="ARBA00023268"/>
    </source>
</evidence>
<dbReference type="SMART" id="SM00827">
    <property type="entry name" value="PKS_AT"/>
    <property type="match status" value="1"/>
</dbReference>
<dbReference type="Pfam" id="PF22953">
    <property type="entry name" value="SpnB_Rossmann"/>
    <property type="match status" value="1"/>
</dbReference>
<name>A0ABT7JBH6_9ACTN</name>
<keyword evidence="4" id="KW-0808">Transferase</keyword>
<dbReference type="InterPro" id="IPR057326">
    <property type="entry name" value="KR_dom"/>
</dbReference>
<dbReference type="SMART" id="SM00822">
    <property type="entry name" value="PKS_KR"/>
    <property type="match status" value="1"/>
</dbReference>
<dbReference type="InterPro" id="IPR014043">
    <property type="entry name" value="Acyl_transferase_dom"/>
</dbReference>
<evidence type="ECO:0000259" key="10">
    <source>
        <dbReference type="PROSITE" id="PS52019"/>
    </source>
</evidence>
<sequence>VLSGDDDGWMQRVDVVQPVLWAVMVSLAAVWEAFGVTPAAVIGHSQGEIAAAAVVGALSLGDAARVVALRSAAIRDELAGRGGMLSLATGPELAAEWVAPYGERVSVAVYNGPDASVVAGDPQALDEIAATAEAAGVRARRVPVDYASHSAHVEDIRERLLEALAPIAPRASRVPVISTVTGAVVDTSTMDASYWYEGLRQPVRFTDAVREALSHGRFVEVSAHPVLTMGVQAIAEAAEKPVAVVGTLRRDEDEDARFLANAAELWVRGVDIDWSAVFSGRPVNAVELPTYAFQHQRYWLESSTGAADVGGAGLAAADHPLLGAAVSLADGDGAVLTGRVSLRTHPWLADHAVAGTVLFPGTGFVELAIRAGDEVGCGYLGELTLQAPLLLPERGAVQLQVVIGRPESDGRRSIAVYSRPEDDGPDQQWTLHAEGTLGAEAPHEPVMDLTAWPPAGAEPVDIGDWYSRLHTSGYEYGPVFQGLRAVWRRGDEVFAEVGLGESERAGAARFGVHPALLDAALHAVLPVVGGSAVRLPFVWSGVSLSAVGASAVRVRLAPAIGDAVSVWVADAAGAPVAVVESLALRPVEVAELGSSGRDAVYRVDWTPVPPAPVQNEPGWVLLGDADPFGLGLPLVHSLEELAAEVPSVVALPVDGGGAGTPEDVRRAVLKVWDAVRAWLADERFADARLVVVTRGAVGVDAPTDLAASAVWGLVRSAETENPGRFGLLDLDADLDGLGGALAALVSGEWQVVLRGGEVFAPRLVRAGGGVGVVAGFGDGAVLVTGGTGLLGGLVARHLVDVYGVRRLVLVSRRGVEASGAAELVAELADAGAVADVVACDVADREALAALLAEHPVTGVVHLAGVLDDAVVTGLTPGHFDRVLRPKVDAAVNLHELTRELDLSAFVLFSSVVGILGGPGQANYAAANTFLDALAQWRRAEGLPATSLAWGLWADAGGMTGHMDRTAVARMARAGIVGLPADQGLALLDSALATDEPLLVTARLNTSAVRAQAADTGVPPLMRGLVRGPARRTAAAGSQGDAAAGSFSRRLAGLSRDEQMHELLGIIRSSVALVLGHASDRMVDTDRTFKELGFDSLLAVELRNRLGEAV</sequence>
<dbReference type="Proteomes" id="UP001241926">
    <property type="component" value="Unassembled WGS sequence"/>
</dbReference>
<keyword evidence="5" id="KW-0045">Antibiotic biosynthesis</keyword>
<dbReference type="Pfam" id="PF00698">
    <property type="entry name" value="Acyl_transf_1"/>
    <property type="match status" value="1"/>
</dbReference>
<keyword evidence="2" id="KW-0596">Phosphopantetheine</keyword>
<dbReference type="SUPFAM" id="SSF55048">
    <property type="entry name" value="Probable ACP-binding domain of malonyl-CoA ACP transacylase"/>
    <property type="match status" value="1"/>
</dbReference>
<evidence type="ECO:0000256" key="8">
    <source>
        <dbReference type="PROSITE-ProRule" id="PRU01363"/>
    </source>
</evidence>
<dbReference type="SUPFAM" id="SSF51735">
    <property type="entry name" value="NAD(P)-binding Rossmann-fold domains"/>
    <property type="match status" value="2"/>
</dbReference>
<dbReference type="SMART" id="SM00826">
    <property type="entry name" value="PKS_DH"/>
    <property type="match status" value="1"/>
</dbReference>
<feature type="domain" description="Carrier" evidence="9">
    <location>
        <begin position="1060"/>
        <end position="1109"/>
    </location>
</feature>
<feature type="active site" description="Proton donor; for dehydratase activity" evidence="8">
    <location>
        <position position="518"/>
    </location>
</feature>
<evidence type="ECO:0000313" key="12">
    <source>
        <dbReference type="Proteomes" id="UP001241926"/>
    </source>
</evidence>
<reference evidence="11 12" key="1">
    <citation type="submission" date="2023-05" db="EMBL/GenBank/DDBJ databases">
        <title>Streptomyces fuscus sp. nov., a brown-black pigment producing actinomyces isolated from dry sand of Sea duck farm.</title>
        <authorList>
            <person name="Xie J."/>
            <person name="Shen N."/>
        </authorList>
    </citation>
    <scope>NUCLEOTIDE SEQUENCE [LARGE SCALE GENOMIC DNA]</scope>
    <source>
        <strain evidence="11 12">GXMU-J15</strain>
    </source>
</reference>
<dbReference type="InterPro" id="IPR013968">
    <property type="entry name" value="PKS_KR"/>
</dbReference>
<dbReference type="RefSeq" id="WP_285437303.1">
    <property type="nucleotide sequence ID" value="NZ_JASJUS010000101.1"/>
</dbReference>
<feature type="active site" description="Proton acceptor; for dehydratase activity" evidence="8">
    <location>
        <position position="351"/>
    </location>
</feature>
<dbReference type="InterPro" id="IPR020807">
    <property type="entry name" value="PKS_DH"/>
</dbReference>
<feature type="region of interest" description="C-terminal hotdog fold" evidence="8">
    <location>
        <begin position="457"/>
        <end position="593"/>
    </location>
</feature>
<evidence type="ECO:0000313" key="11">
    <source>
        <dbReference type="EMBL" id="MDL2082240.1"/>
    </source>
</evidence>
<dbReference type="InterPro" id="IPR050091">
    <property type="entry name" value="PKS_NRPS_Biosynth_Enz"/>
</dbReference>
<dbReference type="Pfam" id="PF08659">
    <property type="entry name" value="KR"/>
    <property type="match status" value="1"/>
</dbReference>
<dbReference type="InterPro" id="IPR020806">
    <property type="entry name" value="PKS_PP-bd"/>
</dbReference>
<evidence type="ECO:0000256" key="2">
    <source>
        <dbReference type="ARBA" id="ARBA00022450"/>
    </source>
</evidence>
<dbReference type="InterPro" id="IPR001227">
    <property type="entry name" value="Ac_transferase_dom_sf"/>
</dbReference>
<comment type="caution">
    <text evidence="11">The sequence shown here is derived from an EMBL/GenBank/DDBJ whole genome shotgun (WGS) entry which is preliminary data.</text>
</comment>
<keyword evidence="3" id="KW-0597">Phosphoprotein</keyword>
<dbReference type="SMART" id="SM00823">
    <property type="entry name" value="PKS_PP"/>
    <property type="match status" value="1"/>
</dbReference>
<dbReference type="PROSITE" id="PS52019">
    <property type="entry name" value="PKS_MFAS_DH"/>
    <property type="match status" value="1"/>
</dbReference>
<dbReference type="InterPro" id="IPR006162">
    <property type="entry name" value="Ppantetheine_attach_site"/>
</dbReference>
<keyword evidence="7" id="KW-0012">Acyltransferase</keyword>
<dbReference type="EMBL" id="JASJUS010000101">
    <property type="protein sequence ID" value="MDL2082240.1"/>
    <property type="molecule type" value="Genomic_DNA"/>
</dbReference>
<dbReference type="InterPro" id="IPR009081">
    <property type="entry name" value="PP-bd_ACP"/>
</dbReference>
<keyword evidence="12" id="KW-1185">Reference proteome</keyword>
<dbReference type="PROSITE" id="PS50075">
    <property type="entry name" value="CARRIER"/>
    <property type="match status" value="1"/>
</dbReference>